<dbReference type="InterPro" id="IPR013332">
    <property type="entry name" value="KPR_N"/>
</dbReference>
<dbReference type="AlphaFoldDB" id="A0A7S3NM38"/>
<dbReference type="Gene3D" id="1.10.1040.10">
    <property type="entry name" value="N-(1-d-carboxylethyl)-l-norvaline Dehydrogenase, domain 2"/>
    <property type="match status" value="1"/>
</dbReference>
<dbReference type="InterPro" id="IPR008927">
    <property type="entry name" value="6-PGluconate_DH-like_C_sf"/>
</dbReference>
<dbReference type="PANTHER" id="PTHR21708:SF26">
    <property type="entry name" value="2-DEHYDROPANTOATE 2-REDUCTASE"/>
    <property type="match status" value="1"/>
</dbReference>
<dbReference type="InterPro" id="IPR036291">
    <property type="entry name" value="NAD(P)-bd_dom_sf"/>
</dbReference>
<dbReference type="SUPFAM" id="SSF48179">
    <property type="entry name" value="6-phosphogluconate dehydrogenase C-terminal domain-like"/>
    <property type="match status" value="1"/>
</dbReference>
<feature type="domain" description="Ketopantoate reductase C-terminal" evidence="2">
    <location>
        <begin position="221"/>
        <end position="364"/>
    </location>
</feature>
<reference evidence="3" key="1">
    <citation type="submission" date="2021-01" db="EMBL/GenBank/DDBJ databases">
        <authorList>
            <person name="Corre E."/>
            <person name="Pelletier E."/>
            <person name="Niang G."/>
            <person name="Scheremetjew M."/>
            <person name="Finn R."/>
            <person name="Kale V."/>
            <person name="Holt S."/>
            <person name="Cochrane G."/>
            <person name="Meng A."/>
            <person name="Brown T."/>
            <person name="Cohen L."/>
        </authorList>
    </citation>
    <scope>NUCLEOTIDE SEQUENCE</scope>
    <source>
        <strain evidence="3">CCMP1510</strain>
    </source>
</reference>
<evidence type="ECO:0008006" key="4">
    <source>
        <dbReference type="Google" id="ProtNLM"/>
    </source>
</evidence>
<dbReference type="InterPro" id="IPR013752">
    <property type="entry name" value="KPA_reductase"/>
</dbReference>
<feature type="domain" description="Ketopantoate reductase N-terminal" evidence="1">
    <location>
        <begin position="32"/>
        <end position="187"/>
    </location>
</feature>
<accession>A0A7S3NM38</accession>
<dbReference type="SUPFAM" id="SSF51735">
    <property type="entry name" value="NAD(P)-binding Rossmann-fold domains"/>
    <property type="match status" value="1"/>
</dbReference>
<dbReference type="Pfam" id="PF02558">
    <property type="entry name" value="ApbA"/>
    <property type="match status" value="1"/>
</dbReference>
<organism evidence="3">
    <name type="scientific">Aureoumbra lagunensis</name>
    <dbReference type="NCBI Taxonomy" id="44058"/>
    <lineage>
        <taxon>Eukaryota</taxon>
        <taxon>Sar</taxon>
        <taxon>Stramenopiles</taxon>
        <taxon>Ochrophyta</taxon>
        <taxon>Pelagophyceae</taxon>
        <taxon>Pelagomonadales</taxon>
        <taxon>Aureoumbra</taxon>
    </lineage>
</organism>
<evidence type="ECO:0000259" key="1">
    <source>
        <dbReference type="Pfam" id="PF02558"/>
    </source>
</evidence>
<sequence length="372" mass="41752">MMMMTMFVFSNIKRISRHSLRRYLSGMEKQKIGIIGSGAVGTFFGLRLAEAGHEVRFLASRQQKKIPSSLALESWQGNYILENPKIYETTKKLIDSGENLDWILFCLKSTVFDEYNSEEEETQFIKDLLEPCVDKKKTRIQILMNGLGVEEKLAKVFSPEKIFGGLVYGGLSKKENTIIHQGVPVEIRGGSFLDVKSEIEHAKQLWKSTPYIQYSPQECLLQAQYSKLAWNIPFNGLTIVAGGVDVSQVWGKTNPDDQHVQHSDASILLRQSALGLMQEIVQLANADLKAQSKSAEFFLNSDHLISILSAITDKMAQASYIPSTTQDFLSNRPMEINSIFAEPLARAQALHIPVPRLELLVGLLCSIRNSQK</sequence>
<dbReference type="EMBL" id="HBIJ01014807">
    <property type="protein sequence ID" value="CAE0369165.1"/>
    <property type="molecule type" value="Transcribed_RNA"/>
</dbReference>
<protein>
    <recommendedName>
        <fullName evidence="4">2-dehydropantoate 2-reductase</fullName>
    </recommendedName>
</protein>
<dbReference type="GO" id="GO:0005737">
    <property type="term" value="C:cytoplasm"/>
    <property type="evidence" value="ECO:0007669"/>
    <property type="project" value="TreeGrafter"/>
</dbReference>
<evidence type="ECO:0000259" key="2">
    <source>
        <dbReference type="Pfam" id="PF08546"/>
    </source>
</evidence>
<gene>
    <name evidence="3" type="ORF">ALAG00032_LOCUS9928</name>
</gene>
<dbReference type="Gene3D" id="3.40.50.720">
    <property type="entry name" value="NAD(P)-binding Rossmann-like Domain"/>
    <property type="match status" value="1"/>
</dbReference>
<proteinExistence type="predicted"/>
<evidence type="ECO:0000313" key="3">
    <source>
        <dbReference type="EMBL" id="CAE0369165.1"/>
    </source>
</evidence>
<dbReference type="Pfam" id="PF08546">
    <property type="entry name" value="ApbA_C"/>
    <property type="match status" value="1"/>
</dbReference>
<name>A0A7S3NM38_9STRA</name>
<dbReference type="PANTHER" id="PTHR21708">
    <property type="entry name" value="PROBABLE 2-DEHYDROPANTOATE 2-REDUCTASE"/>
    <property type="match status" value="1"/>
</dbReference>
<dbReference type="InterPro" id="IPR013328">
    <property type="entry name" value="6PGD_dom2"/>
</dbReference>
<dbReference type="InterPro" id="IPR051402">
    <property type="entry name" value="KPR-Related"/>
</dbReference>